<dbReference type="EMBL" id="CAJNOJ010000894">
    <property type="protein sequence ID" value="CAF1532017.1"/>
    <property type="molecule type" value="Genomic_DNA"/>
</dbReference>
<sequence length="1298" mass="149720">MNTNRIRKLVDLTKTFNLYKENEKLSYIDQITSTRLFTLSLFSSILIIILFTSLISQTNLVIVHTPSEDIYKQFSIKYRQTFSCLCQQSSINQGEIVSFNPEYHPICSSQFIDEAFLLSLTDIDVSKYWPIDYRLMVSSHVQLIQIFCRMIKEKLSIVLQEFSSQYVITTQALSVENFQSQISTLVNQFQKNTITAQKHINNFIWFNIFYNRMYPGLRSCNYMRYILNSSTILTQLYGNVSTYCSCRKDDECTYPAYIYNNTGRIGINGVSLYGTFDNDSNLLFILPNTKIGCFPYNSLLNSTLECFSDQLCLNSLQKFIPGFALVSPVELSRYSAETSINDLLNNLFLESWNEIYNFSKYYETCSPKLCTYSFDRSFNILYIIVTVFSLFGGLKVVLFLLTPIFIQCIRKIEKSFSRTDQTTTNIRRNENQNLKNRVLSTCRTVLQEIQTYNMFPLFNDIKDGIYSTRLYISVLTFGLISLIFYSFVLTQLRSITINNPSFNAYQQLVEKYSSKLTCPCSQISIKYASIIDINATLHQVCSSDFIKDDVWLLYNANLVGIFPLNDFRTTGMGSFRILQKLCILSYETITNELNVFNNMQFFTSQVTTNDTFNIQLSSIIEQFKRQTVDSFHDLFEMIQTSIRVNHLLNPASADATTIFLSLNGSTQVFFESKRVFDDPNCSCAINGFCRTETVFNCIGSCLRNESGYNLSAPDWFASCSPVDSLSISSLTCFYNSTCVQMLIDAYPLGMSRITLNPRAANVTTLNPMIKSRFTPSTRLDEIISELFIEEWTHSMSFHKYFEECSPNICVFTYEQRFSTSYMIATVTGFIGGLSVALKILIPLLVKFIRRISRYFCTTNKRIENEQNFTRKLATFLFQCQDSLKQMNFYHGSQSECDISLIKQQSIATRLYTLFFVLSISILLIFLNLDTRINLTNISSPSLSTFEYLQSKYSSTLICPCSNIAILYSAFVSIRPSTYHQICSTDFISLDFITLLWGKETQEEYMTNYDRKNLAGLFYALSSFCTLAQTTVERNMKTLAAKQLITLKTLTYDSFQSQVDSIVKNFIVETLAHFQWIHHFITEMFHANQLQHKFNLNWQSFAPNSQINYEIESFPIWFNESGQSCVCTTSPSRCFRSLLTIYNQTIRIPGVFFGCLPIDGLRRSTLDCFYNLTCLSRIASFFNITSNFPNALNQYMPTRFNPLLSVTFGELIDELFVETWQNSSNYSNYYSSCSPSSCEYSSVERNSILYMITTFLGLYGGLTIGLKVFAWYSLRLYWHTCRHITIRCRRNQVVPLNSN</sequence>
<reference evidence="2" key="1">
    <citation type="submission" date="2021-02" db="EMBL/GenBank/DDBJ databases">
        <authorList>
            <person name="Nowell W R."/>
        </authorList>
    </citation>
    <scope>NUCLEOTIDE SEQUENCE</scope>
</reference>
<dbReference type="OrthoDB" id="10421700at2759"/>
<dbReference type="Proteomes" id="UP000663828">
    <property type="component" value="Unassembled WGS sequence"/>
</dbReference>
<organism evidence="2 4">
    <name type="scientific">Adineta ricciae</name>
    <name type="common">Rotifer</name>
    <dbReference type="NCBI Taxonomy" id="249248"/>
    <lineage>
        <taxon>Eukaryota</taxon>
        <taxon>Metazoa</taxon>
        <taxon>Spiralia</taxon>
        <taxon>Gnathifera</taxon>
        <taxon>Rotifera</taxon>
        <taxon>Eurotatoria</taxon>
        <taxon>Bdelloidea</taxon>
        <taxon>Adinetida</taxon>
        <taxon>Adinetidae</taxon>
        <taxon>Adineta</taxon>
    </lineage>
</organism>
<feature type="transmembrane region" description="Helical" evidence="1">
    <location>
        <begin position="910"/>
        <end position="928"/>
    </location>
</feature>
<feature type="transmembrane region" description="Helical" evidence="1">
    <location>
        <begin position="821"/>
        <end position="845"/>
    </location>
</feature>
<feature type="transmembrane region" description="Helical" evidence="1">
    <location>
        <begin position="36"/>
        <end position="55"/>
    </location>
</feature>
<name>A0A815HAD8_ADIRI</name>
<evidence type="ECO:0000256" key="1">
    <source>
        <dbReference type="SAM" id="Phobius"/>
    </source>
</evidence>
<keyword evidence="4" id="KW-1185">Reference proteome</keyword>
<keyword evidence="1" id="KW-0812">Transmembrane</keyword>
<dbReference type="EMBL" id="CAJNOR010002878">
    <property type="protein sequence ID" value="CAF1351825.1"/>
    <property type="molecule type" value="Genomic_DNA"/>
</dbReference>
<evidence type="ECO:0000313" key="4">
    <source>
        <dbReference type="Proteomes" id="UP000663828"/>
    </source>
</evidence>
<comment type="caution">
    <text evidence="2">The sequence shown here is derived from an EMBL/GenBank/DDBJ whole genome shotgun (WGS) entry which is preliminary data.</text>
</comment>
<keyword evidence="1" id="KW-0472">Membrane</keyword>
<proteinExistence type="predicted"/>
<evidence type="ECO:0000313" key="2">
    <source>
        <dbReference type="EMBL" id="CAF1351825.1"/>
    </source>
</evidence>
<gene>
    <name evidence="3" type="ORF">EDS130_LOCUS44646</name>
    <name evidence="2" type="ORF">XAT740_LOCUS31524</name>
</gene>
<keyword evidence="1" id="KW-1133">Transmembrane helix</keyword>
<feature type="transmembrane region" description="Helical" evidence="1">
    <location>
        <begin position="470"/>
        <end position="489"/>
    </location>
</feature>
<accession>A0A815HAD8</accession>
<feature type="transmembrane region" description="Helical" evidence="1">
    <location>
        <begin position="380"/>
        <end position="406"/>
    </location>
</feature>
<protein>
    <submittedName>
        <fullName evidence="2">Uncharacterized protein</fullName>
    </submittedName>
</protein>
<evidence type="ECO:0000313" key="3">
    <source>
        <dbReference type="EMBL" id="CAF1532017.1"/>
    </source>
</evidence>
<feature type="transmembrane region" description="Helical" evidence="1">
    <location>
        <begin position="1247"/>
        <end position="1271"/>
    </location>
</feature>
<dbReference type="Proteomes" id="UP000663852">
    <property type="component" value="Unassembled WGS sequence"/>
</dbReference>